<dbReference type="PANTHER" id="PTHR38165">
    <property type="match status" value="1"/>
</dbReference>
<keyword evidence="2" id="KW-0378">Hydrolase</keyword>
<reference evidence="2 3" key="1">
    <citation type="submission" date="2016-05" db="EMBL/GenBank/DDBJ databases">
        <title>A degradative enzymes factory behind the ericoid mycorrhizal symbiosis.</title>
        <authorList>
            <consortium name="DOE Joint Genome Institute"/>
            <person name="Martino E."/>
            <person name="Morin E."/>
            <person name="Grelet G."/>
            <person name="Kuo A."/>
            <person name="Kohler A."/>
            <person name="Daghino S."/>
            <person name="Barry K."/>
            <person name="Choi C."/>
            <person name="Cichocki N."/>
            <person name="Clum A."/>
            <person name="Copeland A."/>
            <person name="Hainaut M."/>
            <person name="Haridas S."/>
            <person name="Labutti K."/>
            <person name="Lindquist E."/>
            <person name="Lipzen A."/>
            <person name="Khouja H.-R."/>
            <person name="Murat C."/>
            <person name="Ohm R."/>
            <person name="Olson A."/>
            <person name="Spatafora J."/>
            <person name="Veneault-Fourrey C."/>
            <person name="Henrissat B."/>
            <person name="Grigoriev I."/>
            <person name="Martin F."/>
            <person name="Perotto S."/>
        </authorList>
    </citation>
    <scope>NUCLEOTIDE SEQUENCE [LARGE SCALE GENOMIC DNA]</scope>
    <source>
        <strain evidence="2 3">UAMH 7357</strain>
    </source>
</reference>
<dbReference type="Pfam" id="PF16483">
    <property type="entry name" value="Glyco_hydro_64"/>
    <property type="match status" value="1"/>
</dbReference>
<dbReference type="PROSITE" id="PS52006">
    <property type="entry name" value="GH64"/>
    <property type="match status" value="1"/>
</dbReference>
<dbReference type="InterPro" id="IPR037176">
    <property type="entry name" value="Osmotin/thaumatin-like_sf"/>
</dbReference>
<organism evidence="2 3">
    <name type="scientific">Hyaloscypha hepaticicola</name>
    <dbReference type="NCBI Taxonomy" id="2082293"/>
    <lineage>
        <taxon>Eukaryota</taxon>
        <taxon>Fungi</taxon>
        <taxon>Dikarya</taxon>
        <taxon>Ascomycota</taxon>
        <taxon>Pezizomycotina</taxon>
        <taxon>Leotiomycetes</taxon>
        <taxon>Helotiales</taxon>
        <taxon>Hyaloscyphaceae</taxon>
        <taxon>Hyaloscypha</taxon>
    </lineage>
</organism>
<dbReference type="PANTHER" id="PTHR38165:SF1">
    <property type="entry name" value="GLUCANASE B"/>
    <property type="match status" value="1"/>
</dbReference>
<dbReference type="EMBL" id="KZ613517">
    <property type="protein sequence ID" value="PMD14941.1"/>
    <property type="molecule type" value="Genomic_DNA"/>
</dbReference>
<proteinExistence type="predicted"/>
<sequence>MAPTLDIEIQNRTKSNQVFAYITGQALDHGNHVCFVQADGKTPHFPESPSQICSPVPQDCAIRLGPPGSSTKVTIPQLAGGRIWLSIDKPLTFLLNPGPAIVEPSISNVSDPNINILWDFCEFTFANNSIYANISYVDFVSLSVALTLIPVDGEPQKVLGLKPAGFDHICAGLEDQSLVDANDWHKLVFKSDGKKLRCLSPNNAIVMNGGNLFKGYYDPYVNEVWEKYSRTHMTIDTQAQWSKLNAKVVNHKLEFPGIGSFAKPSTGDIFGCSSGPFADNTGALGPLTARISAGFNRSTLHNEHVHPCDEKVSDYYKHPITNHYARLVHEANLDGRGYAFPYDDVSGGQDVDQSGFVNGNPKTFIVVIGTEA</sequence>
<keyword evidence="3" id="KW-1185">Reference proteome</keyword>
<dbReference type="Gene3D" id="2.60.110.10">
    <property type="entry name" value="Thaumatin"/>
    <property type="match status" value="1"/>
</dbReference>
<gene>
    <name evidence="2" type="ORF">NA56DRAFT_650522</name>
</gene>
<dbReference type="CDD" id="cd09220">
    <property type="entry name" value="GH64-GluB-like"/>
    <property type="match status" value="1"/>
</dbReference>
<protein>
    <submittedName>
        <fullName evidence="2">Glycoside hydrolase family 64 protein</fullName>
    </submittedName>
</protein>
<dbReference type="Proteomes" id="UP000235672">
    <property type="component" value="Unassembled WGS sequence"/>
</dbReference>
<dbReference type="InterPro" id="IPR042517">
    <property type="entry name" value="Glyco_hydro_64_N_2"/>
</dbReference>
<dbReference type="InterPro" id="IPR037398">
    <property type="entry name" value="Glyco_hydro_64_fam"/>
</dbReference>
<dbReference type="GO" id="GO:0016787">
    <property type="term" value="F:hydrolase activity"/>
    <property type="evidence" value="ECO:0007669"/>
    <property type="project" value="UniProtKB-KW"/>
</dbReference>
<dbReference type="AlphaFoldDB" id="A0A2J6PLN2"/>
<evidence type="ECO:0000259" key="1">
    <source>
        <dbReference type="PROSITE" id="PS52006"/>
    </source>
</evidence>
<evidence type="ECO:0000313" key="3">
    <source>
        <dbReference type="Proteomes" id="UP000235672"/>
    </source>
</evidence>
<evidence type="ECO:0000313" key="2">
    <source>
        <dbReference type="EMBL" id="PMD14941.1"/>
    </source>
</evidence>
<name>A0A2J6PLN2_9HELO</name>
<dbReference type="Gene3D" id="3.30.920.50">
    <property type="entry name" value="Beta-1,3-glucanase, C-terminal domain"/>
    <property type="match status" value="1"/>
</dbReference>
<dbReference type="InterPro" id="IPR032477">
    <property type="entry name" value="Glyco_hydro_64"/>
</dbReference>
<accession>A0A2J6PLN2</accession>
<feature type="domain" description="GH64" evidence="1">
    <location>
        <begin position="1"/>
        <end position="356"/>
    </location>
</feature>
<dbReference type="OrthoDB" id="10058186at2759"/>